<dbReference type="SUPFAM" id="SSF50199">
    <property type="entry name" value="Staphylococcal nuclease"/>
    <property type="match status" value="4"/>
</dbReference>
<feature type="region of interest" description="Disordered" evidence="1">
    <location>
        <begin position="873"/>
        <end position="894"/>
    </location>
</feature>
<dbReference type="GeneID" id="14889067"/>
<dbReference type="CDD" id="cd20379">
    <property type="entry name" value="Tudor_dTUD-like"/>
    <property type="match status" value="1"/>
</dbReference>
<dbReference type="InterPro" id="IPR002999">
    <property type="entry name" value="Tudor"/>
</dbReference>
<dbReference type="Pfam" id="PF00565">
    <property type="entry name" value="SNase"/>
    <property type="match status" value="3"/>
</dbReference>
<evidence type="ECO:0000313" key="4">
    <source>
        <dbReference type="Proteomes" id="UP000014680"/>
    </source>
</evidence>
<feature type="region of interest" description="Disordered" evidence="1">
    <location>
        <begin position="1"/>
        <end position="20"/>
    </location>
</feature>
<accession>A0A0A1U6T7</accession>
<dbReference type="EMBL" id="KB206537">
    <property type="protein sequence ID" value="ELP90112.1"/>
    <property type="molecule type" value="Genomic_DNA"/>
</dbReference>
<dbReference type="Gene3D" id="2.40.50.90">
    <property type="match status" value="5"/>
</dbReference>
<dbReference type="GO" id="GO:0005829">
    <property type="term" value="C:cytosol"/>
    <property type="evidence" value="ECO:0007669"/>
    <property type="project" value="TreeGrafter"/>
</dbReference>
<dbReference type="OrthoDB" id="10023235at2759"/>
<dbReference type="GO" id="GO:0004518">
    <property type="term" value="F:nuclease activity"/>
    <property type="evidence" value="ECO:0007669"/>
    <property type="project" value="TreeGrafter"/>
</dbReference>
<dbReference type="GO" id="GO:0005634">
    <property type="term" value="C:nucleus"/>
    <property type="evidence" value="ECO:0007669"/>
    <property type="project" value="TreeGrafter"/>
</dbReference>
<feature type="domain" description="TNase-like" evidence="2">
    <location>
        <begin position="25"/>
        <end position="163"/>
    </location>
</feature>
<dbReference type="SUPFAM" id="SSF63748">
    <property type="entry name" value="Tudor/PWWP/MBT"/>
    <property type="match status" value="1"/>
</dbReference>
<dbReference type="RefSeq" id="XP_004256883.1">
    <property type="nucleotide sequence ID" value="XM_004256835.1"/>
</dbReference>
<dbReference type="SMART" id="SM00318">
    <property type="entry name" value="SNc"/>
    <property type="match status" value="2"/>
</dbReference>
<feature type="domain" description="TNase-like" evidence="2">
    <location>
        <begin position="191"/>
        <end position="323"/>
    </location>
</feature>
<feature type="compositionally biased region" description="Basic and acidic residues" evidence="1">
    <location>
        <begin position="884"/>
        <end position="894"/>
    </location>
</feature>
<dbReference type="Gene3D" id="2.30.30.140">
    <property type="match status" value="1"/>
</dbReference>
<reference evidence="3 4" key="1">
    <citation type="submission" date="2012-10" db="EMBL/GenBank/DDBJ databases">
        <authorList>
            <person name="Zafar N."/>
            <person name="Inman J."/>
            <person name="Hall N."/>
            <person name="Lorenzi H."/>
            <person name="Caler E."/>
        </authorList>
    </citation>
    <scope>NUCLEOTIDE SEQUENCE [LARGE SCALE GENOMIC DNA]</scope>
    <source>
        <strain evidence="3 4">IP1</strain>
    </source>
</reference>
<proteinExistence type="predicted"/>
<dbReference type="KEGG" id="eiv:EIN_405260"/>
<dbReference type="VEuPathDB" id="AmoebaDB:EIN_405260"/>
<dbReference type="Pfam" id="PF00567">
    <property type="entry name" value="TUDOR"/>
    <property type="match status" value="1"/>
</dbReference>
<dbReference type="Proteomes" id="UP000014680">
    <property type="component" value="Unassembled WGS sequence"/>
</dbReference>
<evidence type="ECO:0000259" key="2">
    <source>
        <dbReference type="SMART" id="SM00318"/>
    </source>
</evidence>
<dbReference type="GO" id="GO:0006402">
    <property type="term" value="P:mRNA catabolic process"/>
    <property type="evidence" value="ECO:0007669"/>
    <property type="project" value="TreeGrafter"/>
</dbReference>
<dbReference type="PANTHER" id="PTHR12302">
    <property type="entry name" value="EBNA2 BINDING PROTEIN P100"/>
    <property type="match status" value="1"/>
</dbReference>
<evidence type="ECO:0000313" key="3">
    <source>
        <dbReference type="EMBL" id="ELP90112.1"/>
    </source>
</evidence>
<sequence length="894" mass="101425">MSKATTKKEVAKKVEKKDEKKKETKFFNAVVDYINDRNAVVLKTTGPKKENNLAVLAYVDVPRSVKDKETGKINEEFFYYETNEILRKKLVGKDIKFELVKEMENGMKQVVPFVGKENVIVTLLEKGYASLRIKQHPENKNEHKEYFAAAEKASAAKKGMFASEEEVKKVAIKKPESLYFTVEELSKMVGKTIEGHIKKVDSPATILFETTTRKLMRVSVYAVNQKLEFDPATKNFKMDDIAKEAVAYLSNEITYHDATIKVMSVEKRTAGIVTVDGKDIAEGLLKAGFVFGSKLAEADVAVKEKYLACEKEAKEAKKGRWTNFDQAAEDAIIAKKEKRQHDLADRKKNPKKLEGEVESFAKLITFRKGDQVFKGHYASIRPVTVKDNKEFNQLLDFRIKEFLRKLMSGKKVEVKECYTRSFEDAEKKTTTVDHYYDVLVNGKNVAIKLLEKGFFTLENSRDEMYQSFDYKELSEAKVGKYEEKKITEFNASKDGIKEQYMNSVMTAVVEAVLSPTKLIIYIPDRDVRMSVLLANCRLPRDDENEALKKFNQESISELKKFVLNNEVMVDFREFNKSNFLVEMSYKKQSVNQFVLDNAFAQYAGRKENPSQKNVAAKENSTGIYQFKTKGDIKTEENAKKMSELKEYKRSEDFKFEGEKKAYIVGFDGVKVYYYNSAEDAKFIEEISTKFATAKKVPFEVKEGMACGVENKGKWYRGEVVKVAQSANVVKCIDTGVVVSVGKKKIKPTTDEIKKAPVTVKSVVLAAIELMVQGKNIEYELMVAKAQEFCNKEVSIYISGKGAAEAAKIIDGKVCMNVALVENGLALVSRSFRDKSEFGNALFKAQDAAKEAHLNIWRYGELVEEEEVKEEVKDFKGKKPAAKAQKAEATKTEKK</sequence>
<gene>
    <name evidence="3" type="ORF">EIN_405260</name>
</gene>
<dbReference type="AlphaFoldDB" id="A0A0A1U6T7"/>
<dbReference type="PANTHER" id="PTHR12302:SF2">
    <property type="entry name" value="STAPHYLOCOCCAL NUCLEASE DOMAIN-CONTAINING PROTEIN 1"/>
    <property type="match status" value="1"/>
</dbReference>
<dbReference type="InterPro" id="IPR035437">
    <property type="entry name" value="SNase_OB-fold_sf"/>
</dbReference>
<protein>
    <recommendedName>
        <fullName evidence="2">TNase-like domain-containing protein</fullName>
    </recommendedName>
</protein>
<name>A0A0A1U6T7_ENTIV</name>
<dbReference type="GO" id="GO:0003723">
    <property type="term" value="F:RNA binding"/>
    <property type="evidence" value="ECO:0007669"/>
    <property type="project" value="TreeGrafter"/>
</dbReference>
<organism evidence="3 4">
    <name type="scientific">Entamoeba invadens IP1</name>
    <dbReference type="NCBI Taxonomy" id="370355"/>
    <lineage>
        <taxon>Eukaryota</taxon>
        <taxon>Amoebozoa</taxon>
        <taxon>Evosea</taxon>
        <taxon>Archamoebae</taxon>
        <taxon>Mastigamoebida</taxon>
        <taxon>Entamoebidae</taxon>
        <taxon>Entamoeba</taxon>
    </lineage>
</organism>
<evidence type="ECO:0000256" key="1">
    <source>
        <dbReference type="SAM" id="MobiDB-lite"/>
    </source>
</evidence>
<dbReference type="InterPro" id="IPR016071">
    <property type="entry name" value="Staphylococal_nuclease_OB-fold"/>
</dbReference>
<keyword evidence="4" id="KW-1185">Reference proteome</keyword>